<proteinExistence type="predicted"/>
<evidence type="ECO:0000313" key="2">
    <source>
        <dbReference type="EMBL" id="RCN37281.1"/>
    </source>
</evidence>
<keyword evidence="3" id="KW-1185">Reference proteome</keyword>
<organism evidence="2 3">
    <name type="scientific">Ancylostoma caninum</name>
    <name type="common">Dog hookworm</name>
    <dbReference type="NCBI Taxonomy" id="29170"/>
    <lineage>
        <taxon>Eukaryota</taxon>
        <taxon>Metazoa</taxon>
        <taxon>Ecdysozoa</taxon>
        <taxon>Nematoda</taxon>
        <taxon>Chromadorea</taxon>
        <taxon>Rhabditida</taxon>
        <taxon>Rhabditina</taxon>
        <taxon>Rhabditomorpha</taxon>
        <taxon>Strongyloidea</taxon>
        <taxon>Ancylostomatidae</taxon>
        <taxon>Ancylostomatinae</taxon>
        <taxon>Ancylostoma</taxon>
    </lineage>
</organism>
<protein>
    <submittedName>
        <fullName evidence="2">Uncharacterized protein</fullName>
    </submittedName>
</protein>
<dbReference type="AlphaFoldDB" id="A0A368FYL4"/>
<reference evidence="2 3" key="1">
    <citation type="submission" date="2014-10" db="EMBL/GenBank/DDBJ databases">
        <title>Draft genome of the hookworm Ancylostoma caninum.</title>
        <authorList>
            <person name="Mitreva M."/>
        </authorList>
    </citation>
    <scope>NUCLEOTIDE SEQUENCE [LARGE SCALE GENOMIC DNA]</scope>
    <source>
        <strain evidence="2 3">Baltimore</strain>
    </source>
</reference>
<feature type="region of interest" description="Disordered" evidence="1">
    <location>
        <begin position="1"/>
        <end position="30"/>
    </location>
</feature>
<dbReference type="Proteomes" id="UP000252519">
    <property type="component" value="Unassembled WGS sequence"/>
</dbReference>
<comment type="caution">
    <text evidence="2">The sequence shown here is derived from an EMBL/GenBank/DDBJ whole genome shotgun (WGS) entry which is preliminary data.</text>
</comment>
<name>A0A368FYL4_ANCCA</name>
<accession>A0A368FYL4</accession>
<dbReference type="EMBL" id="JOJR01000482">
    <property type="protein sequence ID" value="RCN37281.1"/>
    <property type="molecule type" value="Genomic_DNA"/>
</dbReference>
<evidence type="ECO:0000256" key="1">
    <source>
        <dbReference type="SAM" id="MobiDB-lite"/>
    </source>
</evidence>
<sequence>MPEDGDFGTEFIDTTDTDNNTTLKKKPTEEELPEIEFSVDGKNNEDYYEQVSEIIDETTPSTTPSTTTASTTVPALPEISFSIDEGGEEVEEIAVAVPPPTAKTAVSTLSPSAKIKVRIKRQPISVY</sequence>
<gene>
    <name evidence="2" type="ORF">ANCCAN_16822</name>
</gene>
<evidence type="ECO:0000313" key="3">
    <source>
        <dbReference type="Proteomes" id="UP000252519"/>
    </source>
</evidence>